<protein>
    <recommendedName>
        <fullName evidence="4">Right handed beta helix domain-containing protein</fullName>
    </recommendedName>
</protein>
<proteinExistence type="predicted"/>
<feature type="transmembrane region" description="Helical" evidence="1">
    <location>
        <begin position="876"/>
        <end position="896"/>
    </location>
</feature>
<name>A0A1X7VHB2_AMPQE</name>
<evidence type="ECO:0008006" key="4">
    <source>
        <dbReference type="Google" id="ProtNLM"/>
    </source>
</evidence>
<reference evidence="3" key="1">
    <citation type="submission" date="2017-05" db="UniProtKB">
        <authorList>
            <consortium name="EnsemblMetazoa"/>
        </authorList>
    </citation>
    <scope>IDENTIFICATION</scope>
</reference>
<accession>A0A1X7VHB2</accession>
<keyword evidence="1" id="KW-0472">Membrane</keyword>
<sequence>MNPLFFAILLALLHSSASESYYVSEECPESVPKPCNSLSGYLEDFSDPIPDSTVLYFTEGNHTLDGILSLHYISNFTMQGIGSASTVRIHCTEEGGIYILGGNLVTFKEISFHNYMEVGEAYGITVVDSINLVFTKFSVHGSHLFFNNSLNVLVSFSTFHNSDATFEYDIVERNESDDIPSYYLNVTDVHVNALTPESGIFLLMYNGDSYFLRITFNNIVIVGSRLSNNSAIDLWYSLYTLCINNMTSSGGYSGTGIVLHVDTGNAPFNRNELGIEFLGNSALGDVYEIAVIENSRFYNNRYGVVIIGSLDSPFDSRDAIHIKSCDISDNTVSGFLVVFDDGVTAAADSIITVGLSNSVLRNNDRNIIGNINTAFFVNVTITGTRNSGLTLESAHIFIIGNLNFINNRGENGGALVLHQNSRLVLHEGSIVNVTGNRATVKGGGIYNDVVVQSTLEALALYLQVDATYYFSNNSAGVVGHDIYNIPTICLYYSCTSSLGNNAVRQSTDSLELCYCNESIDYHLSFNHTRDCFKTIPKQYLFPGQRVKFSILMLGFDTNLQFNSITDGTIRAALNGDPATSEDFSIDPKCSTRYYTYSSESQNVTENEMAILINYENIVSELLQPNVVLRLNFTVNPCPIGFSLSNGKCNCSSGLRQNNISCDINTLSITHQGQFWIGSYYPIANASHAEPESCIIGESCFIFCSRDSVTFTLNDTDAQCVNNRSGRLCGGCRDGYSLLMGSNNCGKCNNSLILLGWIPLFGIMGILLVVMLIVLNLTVSVGTLNGLLFYANVIKLYEPVLSPEGVAPVLHQILSWINLDFGVETCLYNGMDRYAKEWLQFLFPAYLWLIIIVIIMLGKCDNRISRLVSTTRNAVPVLATLMLLSYTKIVRTCIFILQRRSVTLHCTNDSTRSISLWFEDPTVHYGAGKHGALLTLALLVIVFFIVPYTIFLLFNQLIEKYLSGCRGFSRIWNHLKPVIDAYCGPLKDNYRFWPGLFVASRLPVLVYSSFVNDYNTNRAHLLSGILTVVVILLTLAYSLGGVYRKGLNNFIEAWFLLNLSMVIAFTFAFASDEGSSNWFNVWLIVFELSFVIVIIYHVYLKLRSTKWFEDAMEKLNAYKKKVLKEKVPAADTTVPTIELEEKETFEAVISSSRRMVTSSIVDLDHCDRESVVDLFTE</sequence>
<feature type="signal peptide" evidence="2">
    <location>
        <begin position="1"/>
        <end position="18"/>
    </location>
</feature>
<feature type="chain" id="PRO_5013253972" description="Right handed beta helix domain-containing protein" evidence="2">
    <location>
        <begin position="19"/>
        <end position="1176"/>
    </location>
</feature>
<feature type="transmembrane region" description="Helical" evidence="1">
    <location>
        <begin position="837"/>
        <end position="856"/>
    </location>
</feature>
<feature type="transmembrane region" description="Helical" evidence="1">
    <location>
        <begin position="751"/>
        <end position="774"/>
    </location>
</feature>
<keyword evidence="1" id="KW-0812">Transmembrane</keyword>
<organism evidence="3">
    <name type="scientific">Amphimedon queenslandica</name>
    <name type="common">Sponge</name>
    <dbReference type="NCBI Taxonomy" id="400682"/>
    <lineage>
        <taxon>Eukaryota</taxon>
        <taxon>Metazoa</taxon>
        <taxon>Porifera</taxon>
        <taxon>Demospongiae</taxon>
        <taxon>Heteroscleromorpha</taxon>
        <taxon>Haplosclerida</taxon>
        <taxon>Niphatidae</taxon>
        <taxon>Amphimedon</taxon>
    </lineage>
</organism>
<evidence type="ECO:0000256" key="1">
    <source>
        <dbReference type="SAM" id="Phobius"/>
    </source>
</evidence>
<evidence type="ECO:0000256" key="2">
    <source>
        <dbReference type="SAM" id="SignalP"/>
    </source>
</evidence>
<feature type="transmembrane region" description="Helical" evidence="1">
    <location>
        <begin position="931"/>
        <end position="953"/>
    </location>
</feature>
<feature type="transmembrane region" description="Helical" evidence="1">
    <location>
        <begin position="1080"/>
        <end position="1098"/>
    </location>
</feature>
<dbReference type="AlphaFoldDB" id="A0A1X7VHB2"/>
<evidence type="ECO:0000313" key="3">
    <source>
        <dbReference type="EnsemblMetazoa" id="Aqu2.1.39174_001"/>
    </source>
</evidence>
<keyword evidence="1" id="KW-1133">Transmembrane helix</keyword>
<keyword evidence="2" id="KW-0732">Signal</keyword>
<feature type="transmembrane region" description="Helical" evidence="1">
    <location>
        <begin position="1018"/>
        <end position="1038"/>
    </location>
</feature>
<dbReference type="InParanoid" id="A0A1X7VHB2"/>
<dbReference type="EnsemblMetazoa" id="Aqu2.1.39174_001">
    <property type="protein sequence ID" value="Aqu2.1.39174_001"/>
    <property type="gene ID" value="Aqu2.1.39174"/>
</dbReference>
<feature type="transmembrane region" description="Helical" evidence="1">
    <location>
        <begin position="1050"/>
        <end position="1068"/>
    </location>
</feature>